<dbReference type="SUPFAM" id="SSF56672">
    <property type="entry name" value="DNA/RNA polymerases"/>
    <property type="match status" value="1"/>
</dbReference>
<dbReference type="InterPro" id="IPR000477">
    <property type="entry name" value="RT_dom"/>
</dbReference>
<dbReference type="PROSITE" id="PS50994">
    <property type="entry name" value="INTEGRASE"/>
    <property type="match status" value="1"/>
</dbReference>
<evidence type="ECO:0000259" key="8">
    <source>
        <dbReference type="PROSITE" id="PS50879"/>
    </source>
</evidence>
<organism evidence="10">
    <name type="scientific">Oryza sativa subsp. japonica</name>
    <name type="common">Rice</name>
    <dbReference type="NCBI Taxonomy" id="39947"/>
    <lineage>
        <taxon>Eukaryota</taxon>
        <taxon>Viridiplantae</taxon>
        <taxon>Streptophyta</taxon>
        <taxon>Embryophyta</taxon>
        <taxon>Tracheophyta</taxon>
        <taxon>Spermatophyta</taxon>
        <taxon>Magnoliopsida</taxon>
        <taxon>Liliopsida</taxon>
        <taxon>Poales</taxon>
        <taxon>Poaceae</taxon>
        <taxon>BOP clade</taxon>
        <taxon>Oryzoideae</taxon>
        <taxon>Oryzeae</taxon>
        <taxon>Oryzinae</taxon>
        <taxon>Oryza</taxon>
        <taxon>Oryza sativa</taxon>
    </lineage>
</organism>
<feature type="compositionally biased region" description="Basic and acidic residues" evidence="7">
    <location>
        <begin position="279"/>
        <end position="312"/>
    </location>
</feature>
<evidence type="ECO:0000256" key="1">
    <source>
        <dbReference type="ARBA" id="ARBA00022679"/>
    </source>
</evidence>
<reference evidence="10" key="2">
    <citation type="submission" date="2006-06" db="EMBL/GenBank/DDBJ databases">
        <authorList>
            <person name="Buell R."/>
            <person name="Wing R.A."/>
            <person name="McCombie W.A."/>
            <person name="Ouyang S."/>
        </authorList>
    </citation>
    <scope>NUCLEOTIDE SEQUENCE</scope>
</reference>
<feature type="compositionally biased region" description="Basic residues" evidence="7">
    <location>
        <begin position="241"/>
        <end position="252"/>
    </location>
</feature>
<feature type="domain" description="Integrase catalytic" evidence="9">
    <location>
        <begin position="1223"/>
        <end position="1401"/>
    </location>
</feature>
<reference evidence="10" key="1">
    <citation type="journal article" date="2005" name="Genome Res.">
        <title>Sequence, annotation, and analysis of synteny between rice chromosome 3 and diverged grass species.</title>
        <authorList>
            <consortium name="Rice Chromosome 3 Sequencing Consortium"/>
            <person name="Buell C.R."/>
            <person name="Yuan Q."/>
            <person name="Ouyang S."/>
            <person name="Liu J."/>
            <person name="Zhu W."/>
            <person name="Wang A."/>
            <person name="Maiti R."/>
            <person name="Haas B."/>
            <person name="Wortman J."/>
            <person name="Pertea M."/>
            <person name="Jones K.M."/>
            <person name="Kim M."/>
            <person name="Overton L."/>
            <person name="Tsitrin T."/>
            <person name="Fadrosh D."/>
            <person name="Bera J."/>
            <person name="Weaver B."/>
            <person name="Jin S."/>
            <person name="Johri S."/>
            <person name="Reardon M."/>
            <person name="Webb K."/>
            <person name="Hill J."/>
            <person name="Moffat K."/>
            <person name="Tallon L."/>
            <person name="Van Aken S."/>
            <person name="Lewis M."/>
            <person name="Utterback T."/>
            <person name="Feldblyum T."/>
            <person name="Zismann V."/>
            <person name="Iobst S."/>
            <person name="Hsiao J."/>
            <person name="de Vazeille A.R."/>
            <person name="Salzberg S.L."/>
            <person name="White O."/>
            <person name="Fraser C."/>
            <person name="Yu Y."/>
            <person name="Kim H."/>
            <person name="Rambo T."/>
            <person name="Currie J."/>
            <person name="Collura K."/>
            <person name="Kernodle-Thompson S."/>
            <person name="Wei F."/>
            <person name="Kudrna K."/>
            <person name="Ammiraju J.S."/>
            <person name="Luo M."/>
            <person name="Goicoechea J.L."/>
            <person name="Wing R.A."/>
            <person name="Henry D."/>
            <person name="Oates R."/>
            <person name="Palmer M."/>
            <person name="Pries G."/>
            <person name="Saski C."/>
            <person name="Simmons J."/>
            <person name="Soderlund C."/>
            <person name="Nelson W."/>
            <person name="de la Bastide M."/>
            <person name="Spiegel L."/>
            <person name="Nascimento L."/>
            <person name="Huang E."/>
            <person name="Preston R."/>
            <person name="Zutavern T."/>
            <person name="Palmer L."/>
            <person name="O'Shaughnessy A."/>
            <person name="Dike S."/>
            <person name="McCombie W.R."/>
            <person name="Minx P."/>
            <person name="Cordum H."/>
            <person name="Wilson R."/>
            <person name="Jin W."/>
            <person name="Lee H.R."/>
            <person name="Jiang J."/>
            <person name="Jackson S."/>
        </authorList>
    </citation>
    <scope>NUCLEOTIDE SEQUENCE [LARGE SCALE GENOMIC DNA]</scope>
</reference>
<dbReference type="EMBL" id="DP000009">
    <property type="protein sequence ID" value="ABF97286.1"/>
    <property type="molecule type" value="Genomic_DNA"/>
</dbReference>
<evidence type="ECO:0000256" key="7">
    <source>
        <dbReference type="SAM" id="MobiDB-lite"/>
    </source>
</evidence>
<feature type="region of interest" description="Disordered" evidence="7">
    <location>
        <begin position="183"/>
        <end position="346"/>
    </location>
</feature>
<dbReference type="Pfam" id="PF17917">
    <property type="entry name" value="RT_RNaseH"/>
    <property type="match status" value="1"/>
</dbReference>
<keyword evidence="4" id="KW-0255">Endonuclease</keyword>
<feature type="compositionally biased region" description="Low complexity" evidence="7">
    <location>
        <begin position="317"/>
        <end position="327"/>
    </location>
</feature>
<dbReference type="InterPro" id="IPR012337">
    <property type="entry name" value="RNaseH-like_sf"/>
</dbReference>
<dbReference type="GO" id="GO:0003676">
    <property type="term" value="F:nucleic acid binding"/>
    <property type="evidence" value="ECO:0007669"/>
    <property type="project" value="InterPro"/>
</dbReference>
<feature type="compositionally biased region" description="Basic and acidic residues" evidence="7">
    <location>
        <begin position="253"/>
        <end position="270"/>
    </location>
</feature>
<accession>Q10HQ6</accession>
<evidence type="ECO:0000256" key="6">
    <source>
        <dbReference type="ARBA" id="ARBA00022918"/>
    </source>
</evidence>
<dbReference type="CDD" id="cd09279">
    <property type="entry name" value="RNase_HI_like"/>
    <property type="match status" value="1"/>
</dbReference>
<evidence type="ECO:0000313" key="10">
    <source>
        <dbReference type="EMBL" id="ABF97286.1"/>
    </source>
</evidence>
<dbReference type="Gene3D" id="3.30.420.10">
    <property type="entry name" value="Ribonuclease H-like superfamily/Ribonuclease H"/>
    <property type="match status" value="2"/>
</dbReference>
<feature type="domain" description="RNase H type-1" evidence="8">
    <location>
        <begin position="924"/>
        <end position="1053"/>
    </location>
</feature>
<keyword evidence="2" id="KW-0548">Nucleotidyltransferase</keyword>
<dbReference type="InterPro" id="IPR043128">
    <property type="entry name" value="Rev_trsase/Diguanyl_cyclase"/>
</dbReference>
<dbReference type="InterPro" id="IPR036397">
    <property type="entry name" value="RNaseH_sf"/>
</dbReference>
<dbReference type="PANTHER" id="PTHR48475:SF2">
    <property type="entry name" value="RIBONUCLEASE H"/>
    <property type="match status" value="1"/>
</dbReference>
<dbReference type="CDD" id="cd01647">
    <property type="entry name" value="RT_LTR"/>
    <property type="match status" value="1"/>
</dbReference>
<dbReference type="Pfam" id="PF00665">
    <property type="entry name" value="rve"/>
    <property type="match status" value="1"/>
</dbReference>
<dbReference type="PANTHER" id="PTHR48475">
    <property type="entry name" value="RIBONUCLEASE H"/>
    <property type="match status" value="1"/>
</dbReference>
<dbReference type="GO" id="GO:0015074">
    <property type="term" value="P:DNA integration"/>
    <property type="evidence" value="ECO:0007669"/>
    <property type="project" value="InterPro"/>
</dbReference>
<dbReference type="Gene3D" id="3.10.10.10">
    <property type="entry name" value="HIV Type 1 Reverse Transcriptase, subunit A, domain 1"/>
    <property type="match status" value="1"/>
</dbReference>
<keyword evidence="1" id="KW-0808">Transferase</keyword>
<evidence type="ECO:0000256" key="2">
    <source>
        <dbReference type="ARBA" id="ARBA00022695"/>
    </source>
</evidence>
<dbReference type="InterPro" id="IPR043502">
    <property type="entry name" value="DNA/RNA_pol_sf"/>
</dbReference>
<keyword evidence="5" id="KW-0378">Hydrolase</keyword>
<evidence type="ECO:0000256" key="3">
    <source>
        <dbReference type="ARBA" id="ARBA00022722"/>
    </source>
</evidence>
<protein>
    <submittedName>
        <fullName evidence="10">Transposon protein, putative, unclassified</fullName>
    </submittedName>
</protein>
<evidence type="ECO:0000259" key="9">
    <source>
        <dbReference type="PROSITE" id="PS50994"/>
    </source>
</evidence>
<dbReference type="Pfam" id="PF00078">
    <property type="entry name" value="RVT_1"/>
    <property type="match status" value="1"/>
</dbReference>
<evidence type="ECO:0000256" key="4">
    <source>
        <dbReference type="ARBA" id="ARBA00022759"/>
    </source>
</evidence>
<proteinExistence type="predicted"/>
<keyword evidence="6" id="KW-0695">RNA-directed DNA polymerase</keyword>
<feature type="compositionally biased region" description="Basic and acidic residues" evidence="7">
    <location>
        <begin position="198"/>
        <end position="208"/>
    </location>
</feature>
<gene>
    <name evidence="10" type="ordered locus">LOC_Os03g38284</name>
</gene>
<sequence length="1515" mass="171553">MPISTGPPMTGNENAVAMNQDGSMSKNPPVETENGLSTTSKLVKDSDAAKSCPSDINHGPTKMTSEVIWDNGKEQGATPASDRFVGVIDLDPHEPSVLHLLEDCGSSTTSASREVLAIDDVGTSAQANAEAANQSTTPAQHIRVVQAIQRETPYDPVLNDDLERWTERLRESVTNLSNAFEEAATAAHQDQPPIGDTNGKDPERRELPRQATPPPRGIGDLRDQINDRREARRTWDDANRSRRHVSSRRHDRGNRPNEDRDYNDRERRGPDNTGHGRRRNDDDEGDRRRDNSERQRQDARDPGRHPRNRTPEPSDPSSSSSSASSSSLDRHPRRSRDRRQTTAPSAGCRAFGRSLCDVRWPERFRPRAIENYDGSTDPEEFLQVYSTVLYAAGADDNALANYLPSALKGSARSWLMHLPPYSISSWADLWQQEYVRHFNECRNTIPEITDASVILAFKSGVRDRYTTQELATRRITTTRRLFEIVERKAQAEVLAAEYANPPKRPDRQGSDTKKSWCPIHKTDRHSLEDCLVFKKSLEKHMAFEKGKRPCDMPGVPREVIEHKLMVRPDAKLVKQRLRRFAPDRKQAIQEELDKLLKAGFIREVLHPEWLANPVMVRKANGKWRMCVDFTDLNKACPKDHFPLPRIDQLVDSTAGCELLSFLDAYSGYHQISMAKENEEKTVFITPFGVFCYVKMPFGLITTGNTFQRTVQGALSNQLGNNVEAYVDDIVVKTKTSDSLIDDLRETFDNLGRYRLMLNLEKCTFEEAEEAFIALKRYLSNPPVLVAPQPNEELFLYITATPYSVSTVIVVETEKIQRPVYYVSEALHDAKTRYPHIQKLLYAVIMTSRKLRHYFQAHRVTVVSSFPLGEVVRNKDVVGRIAKWVVELSQFDIHFVPRTAIKSQILADFVADWTMPDNKSDNQGDNETWTMAFDGALNSQGARAGFILTSLSGDQFKHAIHLNFRATNNTAEYEGLLAGIRAAAALGAKRLIVKGDSELIANQVHKDYKCTNPELSKYLAEVRKLEKRFDGIEVRHVYRKDNIEPDDLARRASRREPLEPGTFLDVLTKPSVKEVSGEVGPSTPDISLEVTEAERAVADIETTDDWRIPLIKFISSEELPEDDTEAEKITRKAKIYCMVGNDLYKKAPNGILLKCVSTDDGRQLLLDIHEGICGSHAAGRTLVGKAFRQGFFWPTDLKDACDIVQRCEACQFHSKHTKLPAQALQTIPLTWPFSCWGLDILGPFPRGQGGYRFLFVAIDKFTKWIEAVPTGEIKADNAIKFIRGILCRYGLPHRIITNNGPQFISADFQDYCIGLGVKICFASVSHPQSNGQVERANGIVLQGIKTRVYDRLMSHDKKWVEELPSVLWAMHTTLTTSNKETPFFLVYGSEAMFPGELRHQSTRVQKHSDENQEKQRDIDVNLLEEHRERVAVRAASYQQALRRYHEKRIRACILSIGDYVLRRVQTQAGQNKLSPKWEGPYTITQVLRPGAFKIADGDDRELANSWNIDQLRKFYV</sequence>
<name>Q10HQ6_ORYSJ</name>
<dbReference type="Pfam" id="PF13456">
    <property type="entry name" value="RVT_3"/>
    <property type="match status" value="1"/>
</dbReference>
<dbReference type="Gene3D" id="1.10.340.70">
    <property type="match status" value="1"/>
</dbReference>
<dbReference type="InterPro" id="IPR041373">
    <property type="entry name" value="RT_RNaseH"/>
</dbReference>
<dbReference type="PROSITE" id="PS50879">
    <property type="entry name" value="RNASE_H_1"/>
    <property type="match status" value="1"/>
</dbReference>
<feature type="region of interest" description="Disordered" evidence="7">
    <location>
        <begin position="1"/>
        <end position="63"/>
    </location>
</feature>
<dbReference type="SUPFAM" id="SSF53098">
    <property type="entry name" value="Ribonuclease H-like"/>
    <property type="match status" value="2"/>
</dbReference>
<keyword evidence="3" id="KW-0540">Nuclease</keyword>
<dbReference type="Gene3D" id="3.30.70.270">
    <property type="match status" value="1"/>
</dbReference>
<dbReference type="InterPro" id="IPR001584">
    <property type="entry name" value="Integrase_cat-core"/>
</dbReference>
<evidence type="ECO:0000256" key="5">
    <source>
        <dbReference type="ARBA" id="ARBA00022801"/>
    </source>
</evidence>
<dbReference type="GO" id="GO:0004523">
    <property type="term" value="F:RNA-DNA hybrid ribonuclease activity"/>
    <property type="evidence" value="ECO:0007669"/>
    <property type="project" value="InterPro"/>
</dbReference>
<feature type="compositionally biased region" description="Basic and acidic residues" evidence="7">
    <location>
        <begin position="219"/>
        <end position="240"/>
    </location>
</feature>
<dbReference type="InterPro" id="IPR002156">
    <property type="entry name" value="RNaseH_domain"/>
</dbReference>